<dbReference type="AlphaFoldDB" id="S8DFY4"/>
<dbReference type="EMBL" id="AUSU01009357">
    <property type="protein sequence ID" value="EPS58292.1"/>
    <property type="molecule type" value="Genomic_DNA"/>
</dbReference>
<dbReference type="InterPro" id="IPR017853">
    <property type="entry name" value="GH"/>
</dbReference>
<dbReference type="PANTHER" id="PTHR31268">
    <property type="match status" value="1"/>
</dbReference>
<keyword evidence="6" id="KW-1185">Reference proteome</keyword>
<evidence type="ECO:0000256" key="3">
    <source>
        <dbReference type="ARBA" id="ARBA00023277"/>
    </source>
</evidence>
<dbReference type="Gene3D" id="3.20.20.70">
    <property type="entry name" value="Aldolase class I"/>
    <property type="match status" value="1"/>
</dbReference>
<keyword evidence="3" id="KW-0119">Carbohydrate metabolism</keyword>
<dbReference type="SUPFAM" id="SSF51445">
    <property type="entry name" value="(Trans)glycosidases"/>
    <property type="match status" value="1"/>
</dbReference>
<reference evidence="5 6" key="1">
    <citation type="journal article" date="2013" name="BMC Genomics">
        <title>The miniature genome of a carnivorous plant Genlisea aurea contains a low number of genes and short non-coding sequences.</title>
        <authorList>
            <person name="Leushkin E.V."/>
            <person name="Sutormin R.A."/>
            <person name="Nabieva E.R."/>
            <person name="Penin A.A."/>
            <person name="Kondrashov A.S."/>
            <person name="Logacheva M.D."/>
        </authorList>
    </citation>
    <scope>NUCLEOTIDE SEQUENCE [LARGE SCALE GENOMIC DNA]</scope>
</reference>
<evidence type="ECO:0000256" key="4">
    <source>
        <dbReference type="ARBA" id="ARBA00049426"/>
    </source>
</evidence>
<evidence type="ECO:0000313" key="6">
    <source>
        <dbReference type="Proteomes" id="UP000015453"/>
    </source>
</evidence>
<feature type="non-terminal residue" evidence="5">
    <location>
        <position position="812"/>
    </location>
</feature>
<comment type="caution">
    <text evidence="5">The sequence shown here is derived from an EMBL/GenBank/DDBJ whole genome shotgun (WGS) entry which is preliminary data.</text>
</comment>
<sequence>GGFAVDGVTILRDVPRNVAFSNYSDVPHGKKNSSDFQPPPEHLRRQVEEESLSENGAFLGLAVDGPPLDRIVNPIGRFDGIKFLSIFRFKTWWSTMWVGSSGSDLQKETQLVLLQIPSSNSYLLIVPVVEGSFRSALHPGSNRGEVLISVESGSAAVRASSFASCAYFHVGDNPYTLLRDAFAVIRVHSGTFRLREEKSPPRIYDKFGWCTWDAFYLTVEPVGVWNGVRSLAENGIPPRFLIIDDGWQSINFDTEDPYEDSTDLSGLGSQMLCRLYRFEENEKFAKYQEGTMSGPDAPEFDQAKHDQMFKAMVKLAEQKKALVEAGFPEEAAKLPPATIIEYLKEKPGVRRGGLKALISDLKKEFKGLDDFYVWHALCGAWGGIRPETTHLKSKVTRAKMAAGLEDTMTDLAVVMVEKGGIGLVDPSQAADLYESMHSYLADAGITGVKVDVIHTLEYVGEEYGGRVELAKKYYDGISKSLRKNFGGTGLIASMEQCNDFFFLGTNQISMGRVGDDFWFEDPNGDPMGVYWLQGVHMVHCSYNSLWQGQFIHPDWDMFQSDHLCAEFHAGSRAICGGPVYVSDKVGYHNFELLRKLVFPDGTILRCQHFALPTRDLLFENPLYDGETPLKLWNLNKFGGVIGIFNCQGAGWYPEEHRSKAFPECYKKVSGSFSANDVEWECKDFTAEFRNNEKFVLYLHKAETLHLSGAKDHVEITLQPSSFELVTVAPVYKFGGRIEFAAVGLENMFNTGGAVESVKRSWDGKTASVIIQIKGAGKFLAYSSLKPQKVLLDKESTAFEWNNDGILKFEVPW</sequence>
<comment type="similarity">
    <text evidence="1">Belongs to the glycosyl hydrolases 36 family.</text>
</comment>
<name>S8DFY4_9LAMI</name>
<feature type="non-terminal residue" evidence="5">
    <location>
        <position position="1"/>
    </location>
</feature>
<accession>S8DFY4</accession>
<dbReference type="PANTHER" id="PTHR31268:SF12">
    <property type="entry name" value="GALACTINOL--SUCROSE GALACTOSYLTRANSFERASE"/>
    <property type="match status" value="1"/>
</dbReference>
<dbReference type="Pfam" id="PF05691">
    <property type="entry name" value="Raffinose_syn"/>
    <property type="match status" value="1"/>
</dbReference>
<protein>
    <recommendedName>
        <fullName evidence="2">galactinol--sucrose galactosyltransferase</fullName>
        <ecNumber evidence="2">2.4.1.82</ecNumber>
    </recommendedName>
</protein>
<evidence type="ECO:0000256" key="1">
    <source>
        <dbReference type="ARBA" id="ARBA00007240"/>
    </source>
</evidence>
<proteinExistence type="inferred from homology"/>
<dbReference type="InterPro" id="IPR013785">
    <property type="entry name" value="Aldolase_TIM"/>
</dbReference>
<organism evidence="5 6">
    <name type="scientific">Genlisea aurea</name>
    <dbReference type="NCBI Taxonomy" id="192259"/>
    <lineage>
        <taxon>Eukaryota</taxon>
        <taxon>Viridiplantae</taxon>
        <taxon>Streptophyta</taxon>
        <taxon>Embryophyta</taxon>
        <taxon>Tracheophyta</taxon>
        <taxon>Spermatophyta</taxon>
        <taxon>Magnoliopsida</taxon>
        <taxon>eudicotyledons</taxon>
        <taxon>Gunneridae</taxon>
        <taxon>Pentapetalae</taxon>
        <taxon>asterids</taxon>
        <taxon>lamiids</taxon>
        <taxon>Lamiales</taxon>
        <taxon>Lentibulariaceae</taxon>
        <taxon>Genlisea</taxon>
    </lineage>
</organism>
<dbReference type="OrthoDB" id="1531571at2759"/>
<dbReference type="Proteomes" id="UP000015453">
    <property type="component" value="Unassembled WGS sequence"/>
</dbReference>
<dbReference type="EC" id="2.4.1.82" evidence="2"/>
<comment type="catalytic activity">
    <reaction evidence="4">
        <text>alpha-D-galactosyl-(1-&gt;3)-1D-myo-inositol + sucrose = raffinose + myo-inositol</text>
        <dbReference type="Rhea" id="RHEA:20161"/>
        <dbReference type="ChEBI" id="CHEBI:16634"/>
        <dbReference type="ChEBI" id="CHEBI:17268"/>
        <dbReference type="ChEBI" id="CHEBI:17505"/>
        <dbReference type="ChEBI" id="CHEBI:17992"/>
        <dbReference type="EC" id="2.4.1.82"/>
    </reaction>
</comment>
<dbReference type="GO" id="GO:0047274">
    <property type="term" value="F:galactinol-sucrose galactosyltransferase activity"/>
    <property type="evidence" value="ECO:0007669"/>
    <property type="project" value="UniProtKB-EC"/>
</dbReference>
<dbReference type="InterPro" id="IPR008811">
    <property type="entry name" value="Glycosyl_hydrolases_36"/>
</dbReference>
<evidence type="ECO:0000256" key="2">
    <source>
        <dbReference type="ARBA" id="ARBA00012708"/>
    </source>
</evidence>
<gene>
    <name evidence="5" type="ORF">M569_16520</name>
</gene>
<evidence type="ECO:0000313" key="5">
    <source>
        <dbReference type="EMBL" id="EPS58292.1"/>
    </source>
</evidence>